<dbReference type="RefSeq" id="WP_214360491.1">
    <property type="nucleotide sequence ID" value="NZ_JAEKFT010000005.1"/>
</dbReference>
<name>A0A944D679_DENI1</name>
<feature type="domain" description="Cytochrome c" evidence="8">
    <location>
        <begin position="25"/>
        <end position="103"/>
    </location>
</feature>
<feature type="chain" id="PRO_5037530718" evidence="7">
    <location>
        <begin position="25"/>
        <end position="109"/>
    </location>
</feature>
<gene>
    <name evidence="9" type="ORF">I8J34_06050</name>
</gene>
<keyword evidence="1" id="KW-0813">Transport</keyword>
<dbReference type="PANTHER" id="PTHR33751">
    <property type="entry name" value="CBB3-TYPE CYTOCHROME C OXIDASE SUBUNIT FIXP"/>
    <property type="match status" value="1"/>
</dbReference>
<keyword evidence="3 6" id="KW-0479">Metal-binding</keyword>
<dbReference type="Gene3D" id="1.10.760.10">
    <property type="entry name" value="Cytochrome c-like domain"/>
    <property type="match status" value="1"/>
</dbReference>
<keyword evidence="4" id="KW-0249">Electron transport</keyword>
<keyword evidence="2 6" id="KW-0349">Heme</keyword>
<protein>
    <submittedName>
        <fullName evidence="9">Cytochrome c</fullName>
    </submittedName>
</protein>
<evidence type="ECO:0000313" key="10">
    <source>
        <dbReference type="Proteomes" id="UP000694660"/>
    </source>
</evidence>
<dbReference type="InterPro" id="IPR036909">
    <property type="entry name" value="Cyt_c-like_dom_sf"/>
</dbReference>
<accession>A0A944D679</accession>
<dbReference type="InterPro" id="IPR009056">
    <property type="entry name" value="Cyt_c-like_dom"/>
</dbReference>
<dbReference type="PANTHER" id="PTHR33751:SF9">
    <property type="entry name" value="CYTOCHROME C4"/>
    <property type="match status" value="1"/>
</dbReference>
<dbReference type="AlphaFoldDB" id="A0A944D679"/>
<comment type="caution">
    <text evidence="9">The sequence shown here is derived from an EMBL/GenBank/DDBJ whole genome shotgun (WGS) entry which is preliminary data.</text>
</comment>
<dbReference type="Pfam" id="PF00034">
    <property type="entry name" value="Cytochrom_C"/>
    <property type="match status" value="1"/>
</dbReference>
<evidence type="ECO:0000313" key="9">
    <source>
        <dbReference type="EMBL" id="MBT0960735.1"/>
    </source>
</evidence>
<dbReference type="InterPro" id="IPR050597">
    <property type="entry name" value="Cytochrome_c_Oxidase_Subunit"/>
</dbReference>
<evidence type="ECO:0000256" key="6">
    <source>
        <dbReference type="PROSITE-ProRule" id="PRU00433"/>
    </source>
</evidence>
<feature type="signal peptide" evidence="7">
    <location>
        <begin position="1"/>
        <end position="24"/>
    </location>
</feature>
<dbReference type="PROSITE" id="PS51007">
    <property type="entry name" value="CYTC"/>
    <property type="match status" value="1"/>
</dbReference>
<dbReference type="GO" id="GO:0046872">
    <property type="term" value="F:metal ion binding"/>
    <property type="evidence" value="ECO:0007669"/>
    <property type="project" value="UniProtKB-KW"/>
</dbReference>
<evidence type="ECO:0000256" key="7">
    <source>
        <dbReference type="SAM" id="SignalP"/>
    </source>
</evidence>
<dbReference type="GO" id="GO:0009055">
    <property type="term" value="F:electron transfer activity"/>
    <property type="evidence" value="ECO:0007669"/>
    <property type="project" value="InterPro"/>
</dbReference>
<proteinExistence type="predicted"/>
<reference evidence="10" key="1">
    <citation type="journal article" date="2022" name="ISME J.">
        <title>Genetic and phylogenetic analysis of dissimilatory iodate-reducing bacteria identifies potential niches across the world's oceans.</title>
        <authorList>
            <person name="Reyes-Umana V."/>
            <person name="Henning Z."/>
            <person name="Lee K."/>
            <person name="Barnum T.P."/>
            <person name="Coates J.D."/>
        </authorList>
    </citation>
    <scope>NUCLEOTIDE SEQUENCE [LARGE SCALE GENOMIC DNA]</scope>
    <source>
        <strain evidence="10">IR12</strain>
    </source>
</reference>
<evidence type="ECO:0000256" key="2">
    <source>
        <dbReference type="ARBA" id="ARBA00022617"/>
    </source>
</evidence>
<dbReference type="SUPFAM" id="SSF46626">
    <property type="entry name" value="Cytochrome c"/>
    <property type="match status" value="1"/>
</dbReference>
<evidence type="ECO:0000256" key="5">
    <source>
        <dbReference type="ARBA" id="ARBA00023004"/>
    </source>
</evidence>
<evidence type="ECO:0000256" key="3">
    <source>
        <dbReference type="ARBA" id="ARBA00022723"/>
    </source>
</evidence>
<dbReference type="GO" id="GO:0020037">
    <property type="term" value="F:heme binding"/>
    <property type="evidence" value="ECO:0007669"/>
    <property type="project" value="InterPro"/>
</dbReference>
<keyword evidence="7" id="KW-0732">Signal</keyword>
<organism evidence="9 10">
    <name type="scientific">Denitromonas iodatirespirans</name>
    <dbReference type="NCBI Taxonomy" id="2795389"/>
    <lineage>
        <taxon>Bacteria</taxon>
        <taxon>Pseudomonadati</taxon>
        <taxon>Pseudomonadota</taxon>
        <taxon>Betaproteobacteria</taxon>
        <taxon>Rhodocyclales</taxon>
        <taxon>Zoogloeaceae</taxon>
        <taxon>Denitromonas</taxon>
    </lineage>
</organism>
<evidence type="ECO:0000256" key="1">
    <source>
        <dbReference type="ARBA" id="ARBA00022448"/>
    </source>
</evidence>
<keyword evidence="5 6" id="KW-0408">Iron</keyword>
<dbReference type="Proteomes" id="UP000694660">
    <property type="component" value="Unassembled WGS sequence"/>
</dbReference>
<keyword evidence="10" id="KW-1185">Reference proteome</keyword>
<dbReference type="EMBL" id="JAEKFT010000005">
    <property type="protein sequence ID" value="MBT0960735.1"/>
    <property type="molecule type" value="Genomic_DNA"/>
</dbReference>
<evidence type="ECO:0000256" key="4">
    <source>
        <dbReference type="ARBA" id="ARBA00022982"/>
    </source>
</evidence>
<evidence type="ECO:0000259" key="8">
    <source>
        <dbReference type="PROSITE" id="PS51007"/>
    </source>
</evidence>
<sequence>MTIRRSVWLAGLAAVVLPMSSAMAGDVAAGKEKSAVCAACHGQTGESVAPDFPKLAGQHEDYLLRALKDYKAGHRKNPIMTAQVENLSPADMADLAAYYAAQEGLYVKR</sequence>